<comment type="catalytic activity">
    <reaction evidence="3 4">
        <text>an acyl phosphate + H2O = a carboxylate + phosphate + H(+)</text>
        <dbReference type="Rhea" id="RHEA:14965"/>
        <dbReference type="ChEBI" id="CHEBI:15377"/>
        <dbReference type="ChEBI" id="CHEBI:15378"/>
        <dbReference type="ChEBI" id="CHEBI:29067"/>
        <dbReference type="ChEBI" id="CHEBI:43474"/>
        <dbReference type="ChEBI" id="CHEBI:59918"/>
        <dbReference type="EC" id="3.6.1.7"/>
    </reaction>
</comment>
<dbReference type="AlphaFoldDB" id="A0A2N5ZJZ3"/>
<evidence type="ECO:0000256" key="3">
    <source>
        <dbReference type="ARBA" id="ARBA00047645"/>
    </source>
</evidence>
<dbReference type="EMBL" id="PKTG01000043">
    <property type="protein sequence ID" value="PLX18999.1"/>
    <property type="molecule type" value="Genomic_DNA"/>
</dbReference>
<protein>
    <recommendedName>
        <fullName evidence="2 4">acylphosphatase</fullName>
        <ecNumber evidence="2 4">3.6.1.7</ecNumber>
    </recommendedName>
</protein>
<dbReference type="Gene3D" id="3.30.70.100">
    <property type="match status" value="1"/>
</dbReference>
<dbReference type="PANTHER" id="PTHR47268">
    <property type="entry name" value="ACYLPHOSPHATASE"/>
    <property type="match status" value="1"/>
</dbReference>
<feature type="active site" evidence="4">
    <location>
        <position position="37"/>
    </location>
</feature>
<dbReference type="InterPro" id="IPR036046">
    <property type="entry name" value="Acylphosphatase-like_dom_sf"/>
</dbReference>
<name>A0A2N5ZJZ3_MUIH1</name>
<keyword evidence="4 7" id="KW-0378">Hydrolase</keyword>
<dbReference type="PRINTS" id="PR00112">
    <property type="entry name" value="ACYLPHPHTASE"/>
</dbReference>
<dbReference type="PROSITE" id="PS00150">
    <property type="entry name" value="ACYLPHOSPHATASE_1"/>
    <property type="match status" value="1"/>
</dbReference>
<evidence type="ECO:0000256" key="2">
    <source>
        <dbReference type="ARBA" id="ARBA00012150"/>
    </source>
</evidence>
<dbReference type="GO" id="GO:0003998">
    <property type="term" value="F:acylphosphatase activity"/>
    <property type="evidence" value="ECO:0007669"/>
    <property type="project" value="UniProtKB-EC"/>
</dbReference>
<accession>A0A2N5ZJZ3</accession>
<dbReference type="EC" id="3.6.1.7" evidence="2 4"/>
<gene>
    <name evidence="7" type="ORF">C0601_03015</name>
</gene>
<feature type="domain" description="Acylphosphatase-like" evidence="6">
    <location>
        <begin position="4"/>
        <end position="91"/>
    </location>
</feature>
<evidence type="ECO:0000256" key="5">
    <source>
        <dbReference type="RuleBase" id="RU004168"/>
    </source>
</evidence>
<dbReference type="Pfam" id="PF00708">
    <property type="entry name" value="Acylphosphatase"/>
    <property type="match status" value="1"/>
</dbReference>
<reference evidence="7 8" key="1">
    <citation type="submission" date="2017-11" db="EMBL/GenBank/DDBJ databases">
        <title>Genome-resolved metagenomics identifies genetic mobility, metabolic interactions, and unexpected diversity in perchlorate-reducing communities.</title>
        <authorList>
            <person name="Barnum T.P."/>
            <person name="Figueroa I.A."/>
            <person name="Carlstrom C.I."/>
            <person name="Lucas L.N."/>
            <person name="Engelbrektson A.L."/>
            <person name="Coates J.D."/>
        </authorList>
    </citation>
    <scope>NUCLEOTIDE SEQUENCE [LARGE SCALE GENOMIC DNA]</scope>
    <source>
        <strain evidence="7">BM706</strain>
    </source>
</reference>
<dbReference type="Proteomes" id="UP000234857">
    <property type="component" value="Unassembled WGS sequence"/>
</dbReference>
<evidence type="ECO:0000313" key="7">
    <source>
        <dbReference type="EMBL" id="PLX18999.1"/>
    </source>
</evidence>
<evidence type="ECO:0000256" key="4">
    <source>
        <dbReference type="PROSITE-ProRule" id="PRU00520"/>
    </source>
</evidence>
<evidence type="ECO:0000313" key="8">
    <source>
        <dbReference type="Proteomes" id="UP000234857"/>
    </source>
</evidence>
<comment type="caution">
    <text evidence="7">The sequence shown here is derived from an EMBL/GenBank/DDBJ whole genome shotgun (WGS) entry which is preliminary data.</text>
</comment>
<organism evidence="7 8">
    <name type="scientific">Muiribacterium halophilum</name>
    <dbReference type="NCBI Taxonomy" id="2053465"/>
    <lineage>
        <taxon>Bacteria</taxon>
        <taxon>Candidatus Muiribacteriota</taxon>
        <taxon>Candidatus Muiribacteriia</taxon>
        <taxon>Candidatus Muiribacteriales</taxon>
        <taxon>Candidatus Muiribacteriaceae</taxon>
        <taxon>Candidatus Muiribacterium</taxon>
    </lineage>
</organism>
<comment type="similarity">
    <text evidence="1 5">Belongs to the acylphosphatase family.</text>
</comment>
<dbReference type="PANTHER" id="PTHR47268:SF4">
    <property type="entry name" value="ACYLPHOSPHATASE"/>
    <property type="match status" value="1"/>
</dbReference>
<dbReference type="InterPro" id="IPR001792">
    <property type="entry name" value="Acylphosphatase-like_dom"/>
</dbReference>
<evidence type="ECO:0000259" key="6">
    <source>
        <dbReference type="PROSITE" id="PS51160"/>
    </source>
</evidence>
<dbReference type="PROSITE" id="PS51160">
    <property type="entry name" value="ACYLPHOSPHATASE_3"/>
    <property type="match status" value="1"/>
</dbReference>
<dbReference type="InterPro" id="IPR020456">
    <property type="entry name" value="Acylphosphatase"/>
</dbReference>
<sequence>MKKRVKVEVYGRVQGVGFRYFVLRNAKEFGVTGYVKNRTDRSVEVLMEGEDHSIEIMLNTLKKGPVSATVEKVKIHNYNYLGKYNDFQITG</sequence>
<proteinExistence type="inferred from homology"/>
<feature type="active site" evidence="4">
    <location>
        <position position="19"/>
    </location>
</feature>
<dbReference type="InterPro" id="IPR017968">
    <property type="entry name" value="Acylphosphatase_CS"/>
</dbReference>
<evidence type="ECO:0000256" key="1">
    <source>
        <dbReference type="ARBA" id="ARBA00005614"/>
    </source>
</evidence>
<dbReference type="SUPFAM" id="SSF54975">
    <property type="entry name" value="Acylphosphatase/BLUF domain-like"/>
    <property type="match status" value="1"/>
</dbReference>